<evidence type="ECO:0000313" key="4">
    <source>
        <dbReference type="Proteomes" id="UP000199114"/>
    </source>
</evidence>
<dbReference type="InterPro" id="IPR006015">
    <property type="entry name" value="Universal_stress_UspA"/>
</dbReference>
<dbReference type="CDD" id="cd00293">
    <property type="entry name" value="USP-like"/>
    <property type="match status" value="1"/>
</dbReference>
<gene>
    <name evidence="3" type="ORF">SAMN04489841_4780</name>
</gene>
<comment type="similarity">
    <text evidence="1">Belongs to the universal stress protein A family.</text>
</comment>
<accession>A0A1H9ST24</accession>
<evidence type="ECO:0000259" key="2">
    <source>
        <dbReference type="Pfam" id="PF00582"/>
    </source>
</evidence>
<dbReference type="PRINTS" id="PR01438">
    <property type="entry name" value="UNVRSLSTRESS"/>
</dbReference>
<dbReference type="PANTHER" id="PTHR46268:SF24">
    <property type="entry name" value="UNIVERSAL STRESS PROTEIN"/>
    <property type="match status" value="1"/>
</dbReference>
<dbReference type="AlphaFoldDB" id="A0A1H9ST24"/>
<protein>
    <submittedName>
        <fullName evidence="3">Nucleotide-binding universal stress protein, UspA family</fullName>
    </submittedName>
</protein>
<dbReference type="OrthoDB" id="105697at2157"/>
<organism evidence="3 4">
    <name type="scientific">Natrinema salaciae</name>
    <dbReference type="NCBI Taxonomy" id="1186196"/>
    <lineage>
        <taxon>Archaea</taxon>
        <taxon>Methanobacteriati</taxon>
        <taxon>Methanobacteriota</taxon>
        <taxon>Stenosarchaea group</taxon>
        <taxon>Halobacteria</taxon>
        <taxon>Halobacteriales</taxon>
        <taxon>Natrialbaceae</taxon>
        <taxon>Natrinema</taxon>
    </lineage>
</organism>
<dbReference type="SUPFAM" id="SSF52402">
    <property type="entry name" value="Adenine nucleotide alpha hydrolases-like"/>
    <property type="match status" value="1"/>
</dbReference>
<reference evidence="4" key="1">
    <citation type="submission" date="2016-10" db="EMBL/GenBank/DDBJ databases">
        <authorList>
            <person name="Varghese N."/>
            <person name="Submissions S."/>
        </authorList>
    </citation>
    <scope>NUCLEOTIDE SEQUENCE [LARGE SCALE GENOMIC DNA]</scope>
    <source>
        <strain evidence="4">DSM 25055</strain>
    </source>
</reference>
<dbReference type="InterPro" id="IPR014729">
    <property type="entry name" value="Rossmann-like_a/b/a_fold"/>
</dbReference>
<keyword evidence="4" id="KW-1185">Reference proteome</keyword>
<name>A0A1H9ST24_9EURY</name>
<dbReference type="Proteomes" id="UP000199114">
    <property type="component" value="Unassembled WGS sequence"/>
</dbReference>
<dbReference type="InterPro" id="IPR006016">
    <property type="entry name" value="UspA"/>
</dbReference>
<feature type="domain" description="UspA" evidence="2">
    <location>
        <begin position="1"/>
        <end position="141"/>
    </location>
</feature>
<dbReference type="RefSeq" id="WP_090623309.1">
    <property type="nucleotide sequence ID" value="NZ_FOFD01000009.1"/>
</dbReference>
<dbReference type="EMBL" id="FOFD01000009">
    <property type="protein sequence ID" value="SER87479.1"/>
    <property type="molecule type" value="Genomic_DNA"/>
</dbReference>
<proteinExistence type="inferred from homology"/>
<dbReference type="Gene3D" id="3.40.50.620">
    <property type="entry name" value="HUPs"/>
    <property type="match status" value="1"/>
</dbReference>
<dbReference type="STRING" id="1186196.SAMN04489841_4780"/>
<evidence type="ECO:0000313" key="3">
    <source>
        <dbReference type="EMBL" id="SER87479.1"/>
    </source>
</evidence>
<sequence>MASRILVALDESPQARAAFRHALSTYPDAEIHVLHVNDPREWSSSDGMGGFYSEDAYERTQQSAEQLLDEAAEIAREYDAAVTTNTTVGKAAPGIVRYAEEHDVDHIVLGSHGRRGLSRFLLGSVAERVARRSPGSVTIVREEQSDREA</sequence>
<evidence type="ECO:0000256" key="1">
    <source>
        <dbReference type="ARBA" id="ARBA00008791"/>
    </source>
</evidence>
<dbReference type="PANTHER" id="PTHR46268">
    <property type="entry name" value="STRESS RESPONSE PROTEIN NHAX"/>
    <property type="match status" value="1"/>
</dbReference>
<dbReference type="Pfam" id="PF00582">
    <property type="entry name" value="Usp"/>
    <property type="match status" value="1"/>
</dbReference>